<sequence length="264" mass="30792">MGPKLVKQGSESIKSTERRPRHNKQDRRNPRQDKRTRDDHTENEANLDNYTRPILLTSGRWLWCRDKRAENWLLTRHLPWWFFASFINFCAYVHEKAQHNDNLNPDEQRLLIHIKEYPLAADDLIAEMQCYLAICLVKGKLSQGLIFIDTANKHDMEVGQKALMRVVFTPKERQAHIAAEAACSSHLRYSKDTTSQSQVDPISLEFREIPPAVNPVTSASQTWFVHPDMVSKWQLATVLAIKEEHKVHVQTEEEDDEVVFRGRR</sequence>
<dbReference type="GeneID" id="25364412"/>
<dbReference type="RefSeq" id="XP_013341767.1">
    <property type="nucleotide sequence ID" value="XM_013486313.1"/>
</dbReference>
<feature type="compositionally biased region" description="Basic and acidic residues" evidence="1">
    <location>
        <begin position="26"/>
        <end position="43"/>
    </location>
</feature>
<accession>A0A074YBE6</accession>
<keyword evidence="3" id="KW-1185">Reference proteome</keyword>
<evidence type="ECO:0000256" key="1">
    <source>
        <dbReference type="SAM" id="MobiDB-lite"/>
    </source>
</evidence>
<organism evidence="2 3">
    <name type="scientific">Aureobasidium subglaciale (strain EXF-2481)</name>
    <name type="common">Aureobasidium pullulans var. subglaciale</name>
    <dbReference type="NCBI Taxonomy" id="1043005"/>
    <lineage>
        <taxon>Eukaryota</taxon>
        <taxon>Fungi</taxon>
        <taxon>Dikarya</taxon>
        <taxon>Ascomycota</taxon>
        <taxon>Pezizomycotina</taxon>
        <taxon>Dothideomycetes</taxon>
        <taxon>Dothideomycetidae</taxon>
        <taxon>Dothideales</taxon>
        <taxon>Saccotheciaceae</taxon>
        <taxon>Aureobasidium</taxon>
    </lineage>
</organism>
<dbReference type="EMBL" id="KL584766">
    <property type="protein sequence ID" value="KEQ93339.1"/>
    <property type="molecule type" value="Genomic_DNA"/>
</dbReference>
<feature type="region of interest" description="Disordered" evidence="1">
    <location>
        <begin position="1"/>
        <end position="44"/>
    </location>
</feature>
<reference evidence="2 3" key="1">
    <citation type="journal article" date="2014" name="BMC Genomics">
        <title>Genome sequencing of four Aureobasidium pullulans varieties: biotechnological potential, stress tolerance, and description of new species.</title>
        <authorList>
            <person name="Gostin Ar C."/>
            <person name="Ohm R.A."/>
            <person name="Kogej T."/>
            <person name="Sonjak S."/>
            <person name="Turk M."/>
            <person name="Zajc J."/>
            <person name="Zalar P."/>
            <person name="Grube M."/>
            <person name="Sun H."/>
            <person name="Han J."/>
            <person name="Sharma A."/>
            <person name="Chiniquy J."/>
            <person name="Ngan C.Y."/>
            <person name="Lipzen A."/>
            <person name="Barry K."/>
            <person name="Grigoriev I.V."/>
            <person name="Gunde-Cimerman N."/>
        </authorList>
    </citation>
    <scope>NUCLEOTIDE SEQUENCE [LARGE SCALE GENOMIC DNA]</scope>
    <source>
        <strain evidence="2 3">EXF-2481</strain>
    </source>
</reference>
<dbReference type="HOGENOM" id="CLU_1053689_0_0_1"/>
<dbReference type="InParanoid" id="A0A074YBE6"/>
<evidence type="ECO:0000313" key="2">
    <source>
        <dbReference type="EMBL" id="KEQ93339.1"/>
    </source>
</evidence>
<name>A0A074YBE6_AURSE</name>
<protein>
    <submittedName>
        <fullName evidence="2">Uncharacterized protein</fullName>
    </submittedName>
</protein>
<dbReference type="AlphaFoldDB" id="A0A074YBE6"/>
<dbReference type="Proteomes" id="UP000030641">
    <property type="component" value="Unassembled WGS sequence"/>
</dbReference>
<proteinExistence type="predicted"/>
<evidence type="ECO:0000313" key="3">
    <source>
        <dbReference type="Proteomes" id="UP000030641"/>
    </source>
</evidence>
<dbReference type="OrthoDB" id="3943541at2759"/>
<gene>
    <name evidence="2" type="ORF">AUEXF2481DRAFT_31364</name>
</gene>